<sequence length="128" mass="14741">MRGYRFRGKRLDNGEWVFGFGAFIWEDDGVKRAEIYSTCGVYDVDPETVGQYTGKKDEEKNEIFDGDKLYAPGNLDADLQYVGTVEWDDNDNRWEVASFHGRFEYIPDGCVVHGNRWDNPDLLGSEKV</sequence>
<dbReference type="InterPro" id="IPR019096">
    <property type="entry name" value="YopX_protein"/>
</dbReference>
<accession>A0A268ELG1</accession>
<dbReference type="Gene3D" id="2.30.30.290">
    <property type="entry name" value="YopX-like domains"/>
    <property type="match status" value="1"/>
</dbReference>
<dbReference type="Proteomes" id="UP000215596">
    <property type="component" value="Unassembled WGS sequence"/>
</dbReference>
<dbReference type="EMBL" id="NPBY01000061">
    <property type="protein sequence ID" value="PAD73958.1"/>
    <property type="molecule type" value="Genomic_DNA"/>
</dbReference>
<evidence type="ECO:0000313" key="2">
    <source>
        <dbReference type="EMBL" id="PAD73958.1"/>
    </source>
</evidence>
<organism evidence="2 3">
    <name type="scientific">Paenibacillus campinasensis</name>
    <dbReference type="NCBI Taxonomy" id="66347"/>
    <lineage>
        <taxon>Bacteria</taxon>
        <taxon>Bacillati</taxon>
        <taxon>Bacillota</taxon>
        <taxon>Bacilli</taxon>
        <taxon>Bacillales</taxon>
        <taxon>Paenibacillaceae</taxon>
        <taxon>Paenibacillus</taxon>
    </lineage>
</organism>
<dbReference type="AlphaFoldDB" id="A0A268ELG1"/>
<dbReference type="SUPFAM" id="SSF159006">
    <property type="entry name" value="YopX-like"/>
    <property type="match status" value="1"/>
</dbReference>
<evidence type="ECO:0000259" key="1">
    <source>
        <dbReference type="Pfam" id="PF09643"/>
    </source>
</evidence>
<dbReference type="RefSeq" id="WP_095266904.1">
    <property type="nucleotide sequence ID" value="NZ_NPBY01000061.1"/>
</dbReference>
<gene>
    <name evidence="2" type="ORF">CHH67_19180</name>
</gene>
<name>A0A268ELG1_9BACL</name>
<protein>
    <recommendedName>
        <fullName evidence="1">YopX protein domain-containing protein</fullName>
    </recommendedName>
</protein>
<evidence type="ECO:0000313" key="3">
    <source>
        <dbReference type="Proteomes" id="UP000215596"/>
    </source>
</evidence>
<proteinExistence type="predicted"/>
<reference evidence="2 3" key="1">
    <citation type="submission" date="2017-07" db="EMBL/GenBank/DDBJ databases">
        <title>Isolation and whole genome analysis of endospore-forming bacteria from heroin.</title>
        <authorList>
            <person name="Kalinowski J."/>
            <person name="Ahrens B."/>
            <person name="Al-Dilaimi A."/>
            <person name="Winkler A."/>
            <person name="Wibberg D."/>
            <person name="Schleenbecker U."/>
            <person name="Ruckert C."/>
            <person name="Wolfel R."/>
            <person name="Grass G."/>
        </authorList>
    </citation>
    <scope>NUCLEOTIDE SEQUENCE [LARGE SCALE GENOMIC DNA]</scope>
    <source>
        <strain evidence="2 3">7537-G1</strain>
    </source>
</reference>
<comment type="caution">
    <text evidence="2">The sequence shown here is derived from an EMBL/GenBank/DDBJ whole genome shotgun (WGS) entry which is preliminary data.</text>
</comment>
<dbReference type="OrthoDB" id="1809393at2"/>
<feature type="domain" description="YopX protein" evidence="1">
    <location>
        <begin position="6"/>
        <end position="123"/>
    </location>
</feature>
<dbReference type="InterPro" id="IPR023385">
    <property type="entry name" value="YopX-like_C"/>
</dbReference>
<dbReference type="Pfam" id="PF09643">
    <property type="entry name" value="YopX"/>
    <property type="match status" value="1"/>
</dbReference>